<keyword evidence="3" id="KW-1185">Reference proteome</keyword>
<dbReference type="CDD" id="cd06587">
    <property type="entry name" value="VOC"/>
    <property type="match status" value="1"/>
</dbReference>
<gene>
    <name evidence="2" type="ORF">SNA_16555</name>
</gene>
<dbReference type="PATRIC" id="fig|1240678.4.peg.3479"/>
<name>A0A0D7CK84_9ACTN</name>
<dbReference type="SUPFAM" id="SSF54593">
    <property type="entry name" value="Glyoxalase/Bleomycin resistance protein/Dihydroxybiphenyl dioxygenase"/>
    <property type="match status" value="1"/>
</dbReference>
<comment type="caution">
    <text evidence="2">The sequence shown here is derived from an EMBL/GenBank/DDBJ whole genome shotgun (WGS) entry which is preliminary data.</text>
</comment>
<feature type="domain" description="VOC" evidence="1">
    <location>
        <begin position="4"/>
        <end position="125"/>
    </location>
</feature>
<dbReference type="Pfam" id="PF00903">
    <property type="entry name" value="Glyoxalase"/>
    <property type="match status" value="1"/>
</dbReference>
<dbReference type="InterPro" id="IPR004360">
    <property type="entry name" value="Glyas_Fos-R_dOase_dom"/>
</dbReference>
<sequence>MKAPAISPCLGVPDTQAACDFYEKLGFTALPGGDDANDDIRILLFEGEFALMVFRDRHLRDWLPVLKDTPVGAFGMFYLAVDDFDAYVEKIRPLVTVTKDTLEHNGQKIFYFTDPNGYVIGVTQKQTW</sequence>
<dbReference type="RefSeq" id="WP_030068705.1">
    <property type="nucleotide sequence ID" value="NZ_JRKI01000026.1"/>
</dbReference>
<organism evidence="2 3">
    <name type="scientific">Streptomyces natalensis ATCC 27448</name>
    <dbReference type="NCBI Taxonomy" id="1240678"/>
    <lineage>
        <taxon>Bacteria</taxon>
        <taxon>Bacillati</taxon>
        <taxon>Actinomycetota</taxon>
        <taxon>Actinomycetes</taxon>
        <taxon>Kitasatosporales</taxon>
        <taxon>Streptomycetaceae</taxon>
        <taxon>Streptomyces</taxon>
    </lineage>
</organism>
<reference evidence="2 3" key="1">
    <citation type="submission" date="2014-09" db="EMBL/GenBank/DDBJ databases">
        <title>Draft genome sequence of Streptomyces natalensis ATCC 27448, producer of the antifungal pimaricin.</title>
        <authorList>
            <person name="Mendes M.V."/>
            <person name="Beites T."/>
            <person name="Pires S."/>
            <person name="Santos C.L."/>
            <person name="Moradas-Ferreira P."/>
        </authorList>
    </citation>
    <scope>NUCLEOTIDE SEQUENCE [LARGE SCALE GENOMIC DNA]</scope>
    <source>
        <strain evidence="2 3">ATCC 27448</strain>
    </source>
</reference>
<evidence type="ECO:0000259" key="1">
    <source>
        <dbReference type="PROSITE" id="PS51819"/>
    </source>
</evidence>
<evidence type="ECO:0000313" key="3">
    <source>
        <dbReference type="Proteomes" id="UP000032458"/>
    </source>
</evidence>
<dbReference type="Proteomes" id="UP000032458">
    <property type="component" value="Unassembled WGS sequence"/>
</dbReference>
<dbReference type="PROSITE" id="PS51819">
    <property type="entry name" value="VOC"/>
    <property type="match status" value="1"/>
</dbReference>
<dbReference type="Gene3D" id="3.10.180.10">
    <property type="entry name" value="2,3-Dihydroxybiphenyl 1,2-Dioxygenase, domain 1"/>
    <property type="match status" value="1"/>
</dbReference>
<protein>
    <recommendedName>
        <fullName evidence="1">VOC domain-containing protein</fullName>
    </recommendedName>
</protein>
<accession>A0A0D7CK84</accession>
<dbReference type="InterPro" id="IPR029068">
    <property type="entry name" value="Glyas_Bleomycin-R_OHBP_Dase"/>
</dbReference>
<proteinExistence type="predicted"/>
<evidence type="ECO:0000313" key="2">
    <source>
        <dbReference type="EMBL" id="KIZ16644.1"/>
    </source>
</evidence>
<dbReference type="AlphaFoldDB" id="A0A0D7CK84"/>
<dbReference type="EMBL" id="JRKI01000026">
    <property type="protein sequence ID" value="KIZ16644.1"/>
    <property type="molecule type" value="Genomic_DNA"/>
</dbReference>
<dbReference type="InterPro" id="IPR037523">
    <property type="entry name" value="VOC_core"/>
</dbReference>